<keyword evidence="3" id="KW-1185">Reference proteome</keyword>
<name>A0ABT7L846_9BACI</name>
<gene>
    <name evidence="2" type="ORF">QQS35_09965</name>
</gene>
<organism evidence="2 3">
    <name type="scientific">Aquibacillus rhizosphaerae</name>
    <dbReference type="NCBI Taxonomy" id="3051431"/>
    <lineage>
        <taxon>Bacteria</taxon>
        <taxon>Bacillati</taxon>
        <taxon>Bacillota</taxon>
        <taxon>Bacilli</taxon>
        <taxon>Bacillales</taxon>
        <taxon>Bacillaceae</taxon>
        <taxon>Aquibacillus</taxon>
    </lineage>
</organism>
<dbReference type="Proteomes" id="UP001235343">
    <property type="component" value="Unassembled WGS sequence"/>
</dbReference>
<dbReference type="InterPro" id="IPR004843">
    <property type="entry name" value="Calcineurin-like_PHP"/>
</dbReference>
<evidence type="ECO:0000313" key="2">
    <source>
        <dbReference type="EMBL" id="MDL4840775.1"/>
    </source>
</evidence>
<dbReference type="Pfam" id="PF00149">
    <property type="entry name" value="Metallophos"/>
    <property type="match status" value="1"/>
</dbReference>
<evidence type="ECO:0000259" key="1">
    <source>
        <dbReference type="Pfam" id="PF00149"/>
    </source>
</evidence>
<proteinExistence type="predicted"/>
<dbReference type="InterPro" id="IPR051158">
    <property type="entry name" value="Metallophosphoesterase_sf"/>
</dbReference>
<sequence>MELLTVVGLLAIGFIGYMYFKAHHDVIDMREININKIPNNKPLKLFFISDTHRRIIKQKTIDKIMEDIDITIIGGDLIEKGVSMKRVKQNIKRLHTLHAPIYFIWGNNDYEVNLIDFKEMLIQQNVIILRNQAEIVRHYHQKINLVGIDCCHMGEPDYELAMSQSIGDVNIFLTHDPSLFFELNEEETNVIDLALSGHTHGGQIRLFGFGFYTRGGNKLHHNTPILISEGYGYTMLPFRLGTKAECHVIRVQ</sequence>
<dbReference type="SUPFAM" id="SSF56300">
    <property type="entry name" value="Metallo-dependent phosphatases"/>
    <property type="match status" value="1"/>
</dbReference>
<evidence type="ECO:0000313" key="3">
    <source>
        <dbReference type="Proteomes" id="UP001235343"/>
    </source>
</evidence>
<accession>A0ABT7L846</accession>
<reference evidence="2 3" key="1">
    <citation type="submission" date="2023-06" db="EMBL/GenBank/DDBJ databases">
        <title>Aquibacillus rhizosphaerae LR5S19.</title>
        <authorList>
            <person name="Sun J.-Q."/>
        </authorList>
    </citation>
    <scope>NUCLEOTIDE SEQUENCE [LARGE SCALE GENOMIC DNA]</scope>
    <source>
        <strain evidence="2 3">LR5S19</strain>
    </source>
</reference>
<protein>
    <submittedName>
        <fullName evidence="2">Metallophosphoesterase</fullName>
    </submittedName>
</protein>
<dbReference type="EMBL" id="JASTZU010000034">
    <property type="protein sequence ID" value="MDL4840775.1"/>
    <property type="molecule type" value="Genomic_DNA"/>
</dbReference>
<dbReference type="RefSeq" id="WP_285931914.1">
    <property type="nucleotide sequence ID" value="NZ_JASTZU010000034.1"/>
</dbReference>
<dbReference type="Gene3D" id="3.60.21.10">
    <property type="match status" value="1"/>
</dbReference>
<comment type="caution">
    <text evidence="2">The sequence shown here is derived from an EMBL/GenBank/DDBJ whole genome shotgun (WGS) entry which is preliminary data.</text>
</comment>
<dbReference type="PANTHER" id="PTHR31302:SF32">
    <property type="entry name" value="PHOSPHOESTERASE"/>
    <property type="match status" value="1"/>
</dbReference>
<dbReference type="PANTHER" id="PTHR31302">
    <property type="entry name" value="TRANSMEMBRANE PROTEIN WITH METALLOPHOSPHOESTERASE DOMAIN-RELATED"/>
    <property type="match status" value="1"/>
</dbReference>
<feature type="domain" description="Calcineurin-like phosphoesterase" evidence="1">
    <location>
        <begin position="44"/>
        <end position="201"/>
    </location>
</feature>
<dbReference type="InterPro" id="IPR029052">
    <property type="entry name" value="Metallo-depent_PP-like"/>
</dbReference>